<name>A0A3E2MSC9_MYCMR</name>
<protein>
    <submittedName>
        <fullName evidence="1">Uncharacterized protein</fullName>
    </submittedName>
</protein>
<gene>
    <name evidence="1" type="ORF">DAVIS_03883</name>
</gene>
<evidence type="ECO:0000313" key="1">
    <source>
        <dbReference type="EMBL" id="RFZ37335.1"/>
    </source>
</evidence>
<dbReference type="Proteomes" id="UP000257451">
    <property type="component" value="Unassembled WGS sequence"/>
</dbReference>
<comment type="caution">
    <text evidence="1">The sequence shown here is derived from an EMBL/GenBank/DDBJ whole genome shotgun (WGS) entry which is preliminary data.</text>
</comment>
<accession>A0A3E2MSC9</accession>
<proteinExistence type="predicted"/>
<sequence>MPRPRRGVHITTVGCACAILRRSWPHTRNAFASYTPDMDILRAATEDIRSIARRWHTQSAALGVDPPRSAGLQCQSSAAAVNAAHAAITIAAASLTGRVQASATKVAQANTGYRANEAKSAAQIAAVADRARDC</sequence>
<organism evidence="1 2">
    <name type="scientific">Mycobacterium marinum</name>
    <dbReference type="NCBI Taxonomy" id="1781"/>
    <lineage>
        <taxon>Bacteria</taxon>
        <taxon>Bacillati</taxon>
        <taxon>Actinomycetota</taxon>
        <taxon>Actinomycetes</taxon>
        <taxon>Mycobacteriales</taxon>
        <taxon>Mycobacteriaceae</taxon>
        <taxon>Mycobacterium</taxon>
        <taxon>Mycobacterium ulcerans group</taxon>
    </lineage>
</organism>
<dbReference type="PROSITE" id="PS51257">
    <property type="entry name" value="PROKAR_LIPOPROTEIN"/>
    <property type="match status" value="1"/>
</dbReference>
<evidence type="ECO:0000313" key="2">
    <source>
        <dbReference type="Proteomes" id="UP000257451"/>
    </source>
</evidence>
<reference evidence="1 2" key="1">
    <citation type="journal article" date="2018" name="Sci. Rep.">
        <title>Extensive genomic diversity among Mycobacterium marinum strains revealed by whole genome sequencing.</title>
        <authorList>
            <person name="Das S."/>
            <person name="Pettersson B.M."/>
            <person name="Behra P.R."/>
            <person name="Mallick A."/>
            <person name="Cheramie M."/>
            <person name="Ramesh M."/>
            <person name="Shirreff L."/>
            <person name="DuCote T."/>
            <person name="Dasgupta S."/>
            <person name="Ennis D.G."/>
            <person name="Kirsebom L.A."/>
        </authorList>
    </citation>
    <scope>NUCLEOTIDE SEQUENCE [LARGE SCALE GENOMIC DNA]</scope>
    <source>
        <strain evidence="1 2">Davis1</strain>
    </source>
</reference>
<dbReference type="EMBL" id="PEDF01000133">
    <property type="protein sequence ID" value="RFZ37335.1"/>
    <property type="molecule type" value="Genomic_DNA"/>
</dbReference>
<dbReference type="AlphaFoldDB" id="A0A3E2MSC9"/>